<accession>A0ABY1UHC8</accession>
<dbReference type="EMBL" id="LT969424">
    <property type="protein sequence ID" value="SOV10172.1"/>
    <property type="molecule type" value="Genomic_DNA"/>
</dbReference>
<feature type="chain" id="PRO_5046878695" evidence="2">
    <location>
        <begin position="24"/>
        <end position="190"/>
    </location>
</feature>
<organism evidence="3 4">
    <name type="scientific">Plasmodium gaboni</name>
    <dbReference type="NCBI Taxonomy" id="647221"/>
    <lineage>
        <taxon>Eukaryota</taxon>
        <taxon>Sar</taxon>
        <taxon>Alveolata</taxon>
        <taxon>Apicomplexa</taxon>
        <taxon>Aconoidasida</taxon>
        <taxon>Haemosporida</taxon>
        <taxon>Plasmodiidae</taxon>
        <taxon>Plasmodium</taxon>
        <taxon>Plasmodium (Laverania)</taxon>
    </lineage>
</organism>
<feature type="signal peptide" evidence="2">
    <location>
        <begin position="1"/>
        <end position="23"/>
    </location>
</feature>
<gene>
    <name evidence="3" type="ORF">PGABG01_0111300</name>
</gene>
<dbReference type="Proteomes" id="UP000831156">
    <property type="component" value="Chromosome 1"/>
</dbReference>
<evidence type="ECO:0000256" key="1">
    <source>
        <dbReference type="SAM" id="Phobius"/>
    </source>
</evidence>
<keyword evidence="1" id="KW-0472">Membrane</keyword>
<keyword evidence="1" id="KW-0812">Transmembrane</keyword>
<keyword evidence="2" id="KW-0732">Signal</keyword>
<keyword evidence="4" id="KW-1185">Reference proteome</keyword>
<keyword evidence="1" id="KW-1133">Transmembrane helix</keyword>
<evidence type="ECO:0000313" key="4">
    <source>
        <dbReference type="Proteomes" id="UP000831156"/>
    </source>
</evidence>
<sequence>MRIKMKSAIFFIKLFICMSFICALEYVHKGVKSNGNDFLLWQCENCLFYSLNRSLAEGTSESNEKKVKRDIPNKELLTSLNINYEEYEQMKQLVESFIDNNNINITNEVLKNINSFTNIENIFSLINDSTKSPILKTFLKEFGSIFPYLLNKIPKLLFDLCQRNPLHIILGLIVILAAIYVFENFKNFEC</sequence>
<reference evidence="3 4" key="1">
    <citation type="submission" date="2016-09" db="EMBL/GenBank/DDBJ databases">
        <authorList>
            <consortium name="Pathogen Informatics"/>
            <person name="Sun Q."/>
            <person name="Inoue M."/>
        </authorList>
    </citation>
    <scope>NUCLEOTIDE SEQUENCE [LARGE SCALE GENOMIC DNA]</scope>
</reference>
<feature type="transmembrane region" description="Helical" evidence="1">
    <location>
        <begin position="165"/>
        <end position="182"/>
    </location>
</feature>
<name>A0ABY1UHC8_9APIC</name>
<proteinExistence type="predicted"/>
<evidence type="ECO:0000313" key="3">
    <source>
        <dbReference type="EMBL" id="SOV10172.1"/>
    </source>
</evidence>
<protein>
    <submittedName>
        <fullName evidence="3">Uncharacterized protein</fullName>
    </submittedName>
</protein>
<evidence type="ECO:0000256" key="2">
    <source>
        <dbReference type="SAM" id="SignalP"/>
    </source>
</evidence>